<feature type="compositionally biased region" description="Low complexity" evidence="11">
    <location>
        <begin position="257"/>
        <end position="273"/>
    </location>
</feature>
<keyword evidence="8" id="KW-0206">Cytoskeleton</keyword>
<accession>A0AAN7TYS3</accession>
<evidence type="ECO:0000313" key="15">
    <source>
        <dbReference type="EMBL" id="KAK5574845.1"/>
    </source>
</evidence>
<dbReference type="Pfam" id="PF01172">
    <property type="entry name" value="SBDS_N"/>
    <property type="match status" value="1"/>
</dbReference>
<evidence type="ECO:0000313" key="16">
    <source>
        <dbReference type="Proteomes" id="UP001344447"/>
    </source>
</evidence>
<dbReference type="Pfam" id="PF09377">
    <property type="entry name" value="SBDS_domain_II"/>
    <property type="match status" value="1"/>
</dbReference>
<evidence type="ECO:0000256" key="5">
    <source>
        <dbReference type="ARBA" id="ARBA00014814"/>
    </source>
</evidence>
<dbReference type="InterPro" id="IPR002140">
    <property type="entry name" value="Sdo1/SBDS"/>
</dbReference>
<dbReference type="GO" id="GO:0005654">
    <property type="term" value="C:nucleoplasm"/>
    <property type="evidence" value="ECO:0007669"/>
    <property type="project" value="UniProtKB-SubCell"/>
</dbReference>
<dbReference type="SUPFAM" id="SSF89895">
    <property type="entry name" value="FYSH domain"/>
    <property type="match status" value="1"/>
</dbReference>
<dbReference type="FunFam" id="1.10.10.900:FF:000001">
    <property type="entry name" value="SBDS, ribosome maturation factor"/>
    <property type="match status" value="1"/>
</dbReference>
<name>A0AAN7TYS3_9MYCE</name>
<dbReference type="GO" id="GO:0042256">
    <property type="term" value="P:cytosolic ribosome assembly"/>
    <property type="evidence" value="ECO:0007669"/>
    <property type="project" value="InterPro"/>
</dbReference>
<evidence type="ECO:0000256" key="7">
    <source>
        <dbReference type="ARBA" id="ARBA00022517"/>
    </source>
</evidence>
<comment type="subcellular location">
    <subcellularLocation>
        <location evidence="1">Cytoplasm</location>
        <location evidence="1">Cytoskeleton</location>
        <location evidence="1">Spindle</location>
    </subcellularLocation>
    <subcellularLocation>
        <location evidence="2">Nucleus</location>
        <location evidence="2">Nucleolus</location>
    </subcellularLocation>
    <subcellularLocation>
        <location evidence="3">Nucleus</location>
        <location evidence="3">Nucleoplasm</location>
    </subcellularLocation>
</comment>
<evidence type="ECO:0000256" key="11">
    <source>
        <dbReference type="SAM" id="MobiDB-lite"/>
    </source>
</evidence>
<organism evidence="15 16">
    <name type="scientific">Dictyostelium firmibasis</name>
    <dbReference type="NCBI Taxonomy" id="79012"/>
    <lineage>
        <taxon>Eukaryota</taxon>
        <taxon>Amoebozoa</taxon>
        <taxon>Evosea</taxon>
        <taxon>Eumycetozoa</taxon>
        <taxon>Dictyostelia</taxon>
        <taxon>Dictyosteliales</taxon>
        <taxon>Dictyosteliaceae</taxon>
        <taxon>Dictyostelium</taxon>
    </lineage>
</organism>
<protein>
    <recommendedName>
        <fullName evidence="5">Ribosome maturation protein SBDS</fullName>
    </recommendedName>
</protein>
<dbReference type="EMBL" id="JAVFKY010000006">
    <property type="protein sequence ID" value="KAK5574845.1"/>
    <property type="molecule type" value="Genomic_DNA"/>
</dbReference>
<evidence type="ECO:0000259" key="12">
    <source>
        <dbReference type="Pfam" id="PF01172"/>
    </source>
</evidence>
<feature type="domain" description="Ribosome maturation protein SDO1/SBDS central" evidence="13">
    <location>
        <begin position="109"/>
        <end position="170"/>
    </location>
</feature>
<reference evidence="15 16" key="1">
    <citation type="submission" date="2023-11" db="EMBL/GenBank/DDBJ databases">
        <title>Dfirmibasis_genome.</title>
        <authorList>
            <person name="Edelbroek B."/>
            <person name="Kjellin J."/>
            <person name="Jerlstrom-Hultqvist J."/>
            <person name="Soderbom F."/>
        </authorList>
    </citation>
    <scope>NUCLEOTIDE SEQUENCE [LARGE SCALE GENOMIC DNA]</scope>
    <source>
        <strain evidence="15 16">TNS-C-14</strain>
    </source>
</reference>
<dbReference type="Gene3D" id="1.10.10.900">
    <property type="entry name" value="SBDS protein C-terminal domain, subdomain 1"/>
    <property type="match status" value="1"/>
</dbReference>
<gene>
    <name evidence="15" type="ORF">RB653_010099</name>
</gene>
<dbReference type="FunFam" id="3.30.1250.10:FF:000001">
    <property type="entry name" value="SBDS, ribosome maturation factor"/>
    <property type="match status" value="1"/>
</dbReference>
<feature type="region of interest" description="Disordered" evidence="11">
    <location>
        <begin position="252"/>
        <end position="273"/>
    </location>
</feature>
<keyword evidence="6" id="KW-0963">Cytoplasm</keyword>
<evidence type="ECO:0000256" key="3">
    <source>
        <dbReference type="ARBA" id="ARBA00004642"/>
    </source>
</evidence>
<dbReference type="GO" id="GO:0005730">
    <property type="term" value="C:nucleolus"/>
    <property type="evidence" value="ECO:0007669"/>
    <property type="project" value="UniProtKB-SubCell"/>
</dbReference>
<dbReference type="SUPFAM" id="SSF109728">
    <property type="entry name" value="Hypothetical protein AF0491, middle domain"/>
    <property type="match status" value="1"/>
</dbReference>
<dbReference type="NCBIfam" id="TIGR00291">
    <property type="entry name" value="RNA_SBDS"/>
    <property type="match status" value="1"/>
</dbReference>
<dbReference type="InterPro" id="IPR037188">
    <property type="entry name" value="Sdo1/SBDS_central_sf"/>
</dbReference>
<dbReference type="InterPro" id="IPR019783">
    <property type="entry name" value="SDO1/SBDS_N"/>
</dbReference>
<keyword evidence="9" id="KW-0539">Nucleus</keyword>
<keyword evidence="7" id="KW-0690">Ribosome biogenesis</keyword>
<comment type="caution">
    <text evidence="15">The sequence shown here is derived from an EMBL/GenBank/DDBJ whole genome shotgun (WGS) entry which is preliminary data.</text>
</comment>
<dbReference type="FunFam" id="3.30.70.240:FF:000009">
    <property type="entry name" value="SBDS ribosome maturation factor"/>
    <property type="match status" value="1"/>
</dbReference>
<proteinExistence type="inferred from homology"/>
<evidence type="ECO:0000256" key="4">
    <source>
        <dbReference type="ARBA" id="ARBA00007433"/>
    </source>
</evidence>
<dbReference type="Proteomes" id="UP001344447">
    <property type="component" value="Unassembled WGS sequence"/>
</dbReference>
<dbReference type="InterPro" id="IPR018978">
    <property type="entry name" value="SDO1/SBDS_central"/>
</dbReference>
<dbReference type="GO" id="GO:0005819">
    <property type="term" value="C:spindle"/>
    <property type="evidence" value="ECO:0007669"/>
    <property type="project" value="UniProtKB-SubCell"/>
</dbReference>
<evidence type="ECO:0000256" key="1">
    <source>
        <dbReference type="ARBA" id="ARBA00004186"/>
    </source>
</evidence>
<dbReference type="Gene3D" id="3.30.70.240">
    <property type="match status" value="1"/>
</dbReference>
<evidence type="ECO:0000259" key="13">
    <source>
        <dbReference type="Pfam" id="PF09377"/>
    </source>
</evidence>
<dbReference type="PANTHER" id="PTHR10927:SF1">
    <property type="entry name" value="RIBOSOME MATURATION PROTEIN SBDS"/>
    <property type="match status" value="1"/>
</dbReference>
<evidence type="ECO:0000256" key="9">
    <source>
        <dbReference type="ARBA" id="ARBA00023242"/>
    </source>
</evidence>
<comment type="similarity">
    <text evidence="4">Belongs to the SDO1/SBDS family.</text>
</comment>
<dbReference type="PANTHER" id="PTHR10927">
    <property type="entry name" value="RIBOSOME MATURATION PROTEIN SBDS"/>
    <property type="match status" value="1"/>
</dbReference>
<evidence type="ECO:0000256" key="2">
    <source>
        <dbReference type="ARBA" id="ARBA00004604"/>
    </source>
</evidence>
<dbReference type="Pfam" id="PF20268">
    <property type="entry name" value="SBDS_C"/>
    <property type="match status" value="1"/>
</dbReference>
<keyword evidence="16" id="KW-1185">Reference proteome</keyword>
<evidence type="ECO:0000256" key="10">
    <source>
        <dbReference type="ARBA" id="ARBA00049708"/>
    </source>
</evidence>
<sequence length="273" mass="30467">MSIFTPVNNKTLTNIVVVRYKKGVAKFEIACYPSKVQSYRSKIEKDLNEVIQIHRIFTNVSKGIIAKKDELIKAFGTDNEQEIILLILEKGELQVSSKERDNQSEQTFKDIATIVAEKCVNTETQRPIPVSIIEKAMKDVHYSIHPTKSSKQQSLEVIKQISSVIPIQRAQMRLNITIPTKESKTLNRDKLMVLVSKIEEEDRDGGGLSIVCLVDPGSYRKIDELIKQETKGKGFIDIINLAVAKEGETKINETGKSAPSTTTTTTTTASSSK</sequence>
<evidence type="ECO:0000256" key="6">
    <source>
        <dbReference type="ARBA" id="ARBA00022490"/>
    </source>
</evidence>
<feature type="domain" description="Ribosome maturation protein SDO1/SBDS C-terminal" evidence="14">
    <location>
        <begin position="172"/>
        <end position="241"/>
    </location>
</feature>
<evidence type="ECO:0000259" key="14">
    <source>
        <dbReference type="Pfam" id="PF20268"/>
    </source>
</evidence>
<dbReference type="AlphaFoldDB" id="A0AAN7TYS3"/>
<dbReference type="InterPro" id="IPR036786">
    <property type="entry name" value="Ribosome_mat_SBDS_N_sf"/>
</dbReference>
<dbReference type="InterPro" id="IPR046928">
    <property type="entry name" value="SDO1/SBDS_C"/>
</dbReference>
<feature type="domain" description="Ribosome maturation protein SDO1/SBDS N-terminal" evidence="12">
    <location>
        <begin position="14"/>
        <end position="100"/>
    </location>
</feature>
<evidence type="ECO:0000256" key="8">
    <source>
        <dbReference type="ARBA" id="ARBA00023212"/>
    </source>
</evidence>
<dbReference type="InterPro" id="IPR039100">
    <property type="entry name" value="Sdo1/SBDS-like"/>
</dbReference>
<comment type="subunit">
    <text evidence="10">Associates with the 60S ribosomal subunit.</text>
</comment>
<dbReference type="Gene3D" id="3.30.1250.10">
    <property type="entry name" value="Ribosome maturation protein SBDS, N-terminal domain"/>
    <property type="match status" value="1"/>
</dbReference>